<organism evidence="1 2">
    <name type="scientific">Sphenodon punctatus</name>
    <name type="common">Tuatara</name>
    <name type="synonym">Hatteria punctata</name>
    <dbReference type="NCBI Taxonomy" id="8508"/>
    <lineage>
        <taxon>Eukaryota</taxon>
        <taxon>Metazoa</taxon>
        <taxon>Chordata</taxon>
        <taxon>Craniata</taxon>
        <taxon>Vertebrata</taxon>
        <taxon>Euteleostomi</taxon>
        <taxon>Lepidosauria</taxon>
        <taxon>Sphenodontia</taxon>
        <taxon>Sphenodontidae</taxon>
        <taxon>Sphenodon</taxon>
    </lineage>
</organism>
<dbReference type="Pfam" id="PF15691">
    <property type="entry name" value="PPP1R32"/>
    <property type="match status" value="1"/>
</dbReference>
<name>A0A8D0HX42_SPHPU</name>
<dbReference type="Ensembl" id="ENSSPUT00000026957.1">
    <property type="protein sequence ID" value="ENSSPUP00000025257.1"/>
    <property type="gene ID" value="ENSSPUG00000019346.1"/>
</dbReference>
<dbReference type="InterPro" id="IPR031410">
    <property type="entry name" value="SAXO4"/>
</dbReference>
<dbReference type="OMA" id="TTYNQRY"/>
<dbReference type="Proteomes" id="UP000694392">
    <property type="component" value="Unplaced"/>
</dbReference>
<dbReference type="PANTHER" id="PTHR34349:SF1">
    <property type="entry name" value="PROTEIN PHOSPHATASE 1 REGULATORY SUBUNIT 32"/>
    <property type="match status" value="1"/>
</dbReference>
<dbReference type="AlphaFoldDB" id="A0A8D0HX42"/>
<keyword evidence="2" id="KW-1185">Reference proteome</keyword>
<dbReference type="GO" id="GO:0036064">
    <property type="term" value="C:ciliary basal body"/>
    <property type="evidence" value="ECO:0007669"/>
    <property type="project" value="Ensembl"/>
</dbReference>
<dbReference type="PANTHER" id="PTHR34349">
    <property type="entry name" value="PROTEIN PHOSPHATASE 1 REGULATORY SUBUNIT 32"/>
    <property type="match status" value="1"/>
</dbReference>
<evidence type="ECO:0000313" key="2">
    <source>
        <dbReference type="Proteomes" id="UP000694392"/>
    </source>
</evidence>
<accession>A0A8D0HX42</accession>
<dbReference type="GO" id="GO:0019902">
    <property type="term" value="F:phosphatase binding"/>
    <property type="evidence" value="ECO:0007669"/>
    <property type="project" value="Ensembl"/>
</dbReference>
<evidence type="ECO:0000313" key="1">
    <source>
        <dbReference type="Ensembl" id="ENSSPUP00000025257.1"/>
    </source>
</evidence>
<reference evidence="1" key="2">
    <citation type="submission" date="2025-09" db="UniProtKB">
        <authorList>
            <consortium name="Ensembl"/>
        </authorList>
    </citation>
    <scope>IDENTIFICATION</scope>
</reference>
<proteinExistence type="predicted"/>
<sequence>MMGRLPLGDVSPYVKTSSGGSADSLRFYATSYATAYGQEGFRPRIGCHSGAGYKSNYRPVVSYKPSLDKLDNPAVGHLLQDNYETVTTKHFRPLQLPDGKYPLPWSVYQSGSGYVREKPISFPTTKAVKRVHFDTRDQGAQGIIGLEPKHTPVLHKSQGKGSADGENARHGPHYMSTEYNSKFRFNIPGQPDFLQKTTIGAKEETGFTEGSLQNPIVFKPPSQILPEELGHHPGISITKTDYVPSALPHGDEFMPVLAKGSERDTGFSREKNSSLSALVSHPPPIVTTPPCLVLSFTHTPLGSPHSLFPRPSPERTGFSINNLNYVTPAHDPNLPNRYLTSYNSRFYDKTLKGVDREGWTRGGIQPQQAGGFATNYHISDLGSDPNATETLRRVHPHVGRTVTTVDPFYRDAPHDYHFAAFHQTSVPN</sequence>
<dbReference type="GeneTree" id="ENSGT00390000003127"/>
<reference evidence="1" key="1">
    <citation type="submission" date="2025-08" db="UniProtKB">
        <authorList>
            <consortium name="Ensembl"/>
        </authorList>
    </citation>
    <scope>IDENTIFICATION</scope>
</reference>
<gene>
    <name evidence="1" type="primary">SAXO4</name>
</gene>
<protein>
    <submittedName>
        <fullName evidence="1">Stabilizer of axonemal microtubules 4</fullName>
    </submittedName>
</protein>